<dbReference type="GeneID" id="69568422"/>
<dbReference type="GO" id="GO:0016301">
    <property type="term" value="F:kinase activity"/>
    <property type="evidence" value="ECO:0007669"/>
    <property type="project" value="UniProtKB-KW"/>
</dbReference>
<sequence length="458" mass="51521">MILSVFLGIDIGTTAIKLGVIQENKLLYSSDLPLQTYGDDRIKYQDGNELLAILQAGILAIPLNVRREITKLSFSTAMHSLMPDDGRRQIFLWSDLQAAETIDRFKQTKLATHFYEISGTPIHAMSPFAKVLYFQEENLYPAETHWYGIKELVMDYFTGKPVIDYATASATGMFDLRKQEWNGEILDYLGLKKEQLATLADTSQKFTMLKEIRELFDFSENIQVIVGASDGTLAAYASYYSTGRSASLTIGTSAAVRQITNTIHLDRKKQNFCYYLKKELLVSGAPSNNGGIVLAWAANHLAENPATFYEALPDLLKETGIGANGLRFYPFLNGERAPYWSNEIKGGFQELTLQHTRMDMIRSVIEGVLLNIRQLVELVAKKEALSVSGGFFQTPVLGQSAANIFGTTCHYAQQNEPIYGLYYLLEQPNRMLEEDQETFFPDPLKSAAYKQLAQDYFI</sequence>
<dbReference type="Pfam" id="PF02782">
    <property type="entry name" value="FGGY_C"/>
    <property type="match status" value="1"/>
</dbReference>
<organism evidence="7 8">
    <name type="scientific">Enterococcus avium</name>
    <name type="common">Streptococcus avium</name>
    <dbReference type="NCBI Taxonomy" id="33945"/>
    <lineage>
        <taxon>Bacteria</taxon>
        <taxon>Bacillati</taxon>
        <taxon>Bacillota</taxon>
        <taxon>Bacilli</taxon>
        <taxon>Lactobacillales</taxon>
        <taxon>Enterococcaceae</taxon>
        <taxon>Enterococcus</taxon>
    </lineage>
</organism>
<dbReference type="EMBL" id="PDXQ01000001">
    <property type="protein sequence ID" value="TRZ33666.1"/>
    <property type="molecule type" value="Genomic_DNA"/>
</dbReference>
<dbReference type="Pfam" id="PF00370">
    <property type="entry name" value="FGGY_N"/>
    <property type="match status" value="1"/>
</dbReference>
<name>A0A2N8PWH1_ENTAV</name>
<evidence type="ECO:0000313" key="9">
    <source>
        <dbReference type="Proteomes" id="UP001264335"/>
    </source>
</evidence>
<gene>
    <name evidence="7" type="ORF">AUF17_06055</name>
    <name evidence="6" type="ORF">P7D79_17530</name>
</gene>
<dbReference type="EMBL" id="JARPWY010000063">
    <property type="protein sequence ID" value="MDT2516030.1"/>
    <property type="molecule type" value="Genomic_DNA"/>
</dbReference>
<dbReference type="PIRSF" id="PIRSF000538">
    <property type="entry name" value="GlpK"/>
    <property type="match status" value="1"/>
</dbReference>
<keyword evidence="3 7" id="KW-0418">Kinase</keyword>
<reference evidence="7 8" key="1">
    <citation type="submission" date="2017-10" db="EMBL/GenBank/DDBJ databases">
        <title>FDA dAtabase for Regulatory Grade micrObial Sequences (FDA-ARGOS): Supporting development and validation of Infectious Disease Dx tests.</title>
        <authorList>
            <person name="Campos J."/>
            <person name="Goldberg B."/>
            <person name="Tallon L.J."/>
            <person name="Sadzewicz L."/>
            <person name="Sengamalay N."/>
            <person name="Ott S."/>
            <person name="Godinez A."/>
            <person name="Nagaraj S."/>
            <person name="Vyas G."/>
            <person name="Aluvathingal J."/>
            <person name="Nadendla S."/>
            <person name="Geyer C."/>
            <person name="Nandy P."/>
            <person name="Hobson J."/>
            <person name="Sichtig H."/>
        </authorList>
    </citation>
    <scope>NUCLEOTIDE SEQUENCE [LARGE SCALE GENOMIC DNA]</scope>
    <source>
        <strain evidence="7 8">FDAARGOS_185</strain>
    </source>
</reference>
<evidence type="ECO:0000256" key="1">
    <source>
        <dbReference type="ARBA" id="ARBA00009156"/>
    </source>
</evidence>
<dbReference type="InterPro" id="IPR050406">
    <property type="entry name" value="FGGY_Carb_Kinase"/>
</dbReference>
<feature type="domain" description="Carbohydrate kinase FGGY N-terminal" evidence="4">
    <location>
        <begin position="6"/>
        <end position="235"/>
    </location>
</feature>
<dbReference type="Gene3D" id="3.30.420.40">
    <property type="match status" value="2"/>
</dbReference>
<comment type="similarity">
    <text evidence="1">Belongs to the FGGY kinase family.</text>
</comment>
<evidence type="ECO:0000259" key="5">
    <source>
        <dbReference type="Pfam" id="PF02782"/>
    </source>
</evidence>
<dbReference type="CDD" id="cd07770">
    <property type="entry name" value="ASKHA_NBD_FGGY_GntK"/>
    <property type="match status" value="1"/>
</dbReference>
<dbReference type="GO" id="GO:0005975">
    <property type="term" value="P:carbohydrate metabolic process"/>
    <property type="evidence" value="ECO:0007669"/>
    <property type="project" value="InterPro"/>
</dbReference>
<evidence type="ECO:0000313" key="6">
    <source>
        <dbReference type="EMBL" id="MDT2516030.1"/>
    </source>
</evidence>
<keyword evidence="2" id="KW-0808">Transferase</keyword>
<dbReference type="RefSeq" id="WP_082158219.1">
    <property type="nucleotide sequence ID" value="NZ_CABGUH010000016.1"/>
</dbReference>
<comment type="caution">
    <text evidence="7">The sequence shown here is derived from an EMBL/GenBank/DDBJ whole genome shotgun (WGS) entry which is preliminary data.</text>
</comment>
<dbReference type="SUPFAM" id="SSF53067">
    <property type="entry name" value="Actin-like ATPase domain"/>
    <property type="match status" value="2"/>
</dbReference>
<evidence type="ECO:0000313" key="8">
    <source>
        <dbReference type="Proteomes" id="UP000316316"/>
    </source>
</evidence>
<dbReference type="InterPro" id="IPR018485">
    <property type="entry name" value="FGGY_C"/>
</dbReference>
<dbReference type="PANTHER" id="PTHR43095:SF2">
    <property type="entry name" value="GLUCONOKINASE"/>
    <property type="match status" value="1"/>
</dbReference>
<dbReference type="AlphaFoldDB" id="A0A2N8PWH1"/>
<dbReference type="InterPro" id="IPR018484">
    <property type="entry name" value="FGGY_N"/>
</dbReference>
<dbReference type="PANTHER" id="PTHR43095">
    <property type="entry name" value="SUGAR KINASE"/>
    <property type="match status" value="1"/>
</dbReference>
<dbReference type="InterPro" id="IPR043129">
    <property type="entry name" value="ATPase_NBD"/>
</dbReference>
<dbReference type="Proteomes" id="UP000316316">
    <property type="component" value="Unassembled WGS sequence"/>
</dbReference>
<evidence type="ECO:0000256" key="3">
    <source>
        <dbReference type="ARBA" id="ARBA00022777"/>
    </source>
</evidence>
<accession>A0A2N8PWH1</accession>
<protein>
    <submittedName>
        <fullName evidence="6">FGGY family carbohydrate kinase</fullName>
    </submittedName>
    <submittedName>
        <fullName evidence="7">Gluconokinase</fullName>
    </submittedName>
</protein>
<evidence type="ECO:0000259" key="4">
    <source>
        <dbReference type="Pfam" id="PF00370"/>
    </source>
</evidence>
<reference evidence="6 9" key="2">
    <citation type="submission" date="2023-03" db="EMBL/GenBank/DDBJ databases">
        <authorList>
            <person name="Shen W."/>
            <person name="Cai J."/>
        </authorList>
    </citation>
    <scope>NUCLEOTIDE SEQUENCE [LARGE SCALE GENOMIC DNA]</scope>
    <source>
        <strain evidence="6 9">Y2</strain>
    </source>
</reference>
<evidence type="ECO:0000256" key="2">
    <source>
        <dbReference type="ARBA" id="ARBA00022679"/>
    </source>
</evidence>
<evidence type="ECO:0000313" key="7">
    <source>
        <dbReference type="EMBL" id="TRZ33666.1"/>
    </source>
</evidence>
<dbReference type="Proteomes" id="UP001264335">
    <property type="component" value="Unassembled WGS sequence"/>
</dbReference>
<dbReference type="InterPro" id="IPR000577">
    <property type="entry name" value="Carb_kinase_FGGY"/>
</dbReference>
<proteinExistence type="inferred from homology"/>
<feature type="domain" description="Carbohydrate kinase FGGY C-terminal" evidence="5">
    <location>
        <begin position="248"/>
        <end position="416"/>
    </location>
</feature>